<keyword evidence="2" id="KW-1185">Reference proteome</keyword>
<reference evidence="1 2" key="1">
    <citation type="journal article" date="2018" name="Front. Microbiol.">
        <title>Hydrolytic Capabilities as a Key to Environmental Success: Chitinolytic and Cellulolytic Acidobacteria From Acidic Sub-arctic Soils and Boreal Peatlands.</title>
        <authorList>
            <person name="Belova S.E."/>
            <person name="Ravin N.V."/>
            <person name="Pankratov T.A."/>
            <person name="Rakitin A.L."/>
            <person name="Ivanova A.A."/>
            <person name="Beletsky A.V."/>
            <person name="Mardanov A.V."/>
            <person name="Sinninghe Damste J.S."/>
            <person name="Dedysh S.N."/>
        </authorList>
    </citation>
    <scope>NUCLEOTIDE SEQUENCE [LARGE SCALE GENOMIC DNA]</scope>
    <source>
        <strain evidence="1 2">SBC82</strain>
    </source>
</reference>
<dbReference type="Proteomes" id="UP000253606">
    <property type="component" value="Chromosome"/>
</dbReference>
<name>A0A2Z5G469_9BACT</name>
<evidence type="ECO:0000313" key="1">
    <source>
        <dbReference type="EMBL" id="AXC13871.1"/>
    </source>
</evidence>
<sequence length="62" mass="6874">MEGLVAGDRHWVGDEILVEKVERILQESKPKAYYAADRTVGLRSFIGRLLRLFLGTGARGGT</sequence>
<dbReference type="KEGG" id="abas:ACPOL_4599"/>
<evidence type="ECO:0000313" key="2">
    <source>
        <dbReference type="Proteomes" id="UP000253606"/>
    </source>
</evidence>
<dbReference type="AlphaFoldDB" id="A0A2Z5G469"/>
<accession>A0A2Z5G469</accession>
<gene>
    <name evidence="1" type="ORF">ACPOL_4599</name>
</gene>
<protein>
    <submittedName>
        <fullName evidence="1">Uncharacterized protein</fullName>
    </submittedName>
</protein>
<organism evidence="1 2">
    <name type="scientific">Acidisarcina polymorpha</name>
    <dbReference type="NCBI Taxonomy" id="2211140"/>
    <lineage>
        <taxon>Bacteria</taxon>
        <taxon>Pseudomonadati</taxon>
        <taxon>Acidobacteriota</taxon>
        <taxon>Terriglobia</taxon>
        <taxon>Terriglobales</taxon>
        <taxon>Acidobacteriaceae</taxon>
        <taxon>Acidisarcina</taxon>
    </lineage>
</organism>
<dbReference type="EMBL" id="CP030840">
    <property type="protein sequence ID" value="AXC13871.1"/>
    <property type="molecule type" value="Genomic_DNA"/>
</dbReference>
<proteinExistence type="predicted"/>